<dbReference type="Proteomes" id="UP000790787">
    <property type="component" value="Chromosome 21"/>
</dbReference>
<protein>
    <submittedName>
        <fullName evidence="2">Uncharacterized protein LOC107794966 isoform X1</fullName>
    </submittedName>
</protein>
<reference evidence="2" key="2">
    <citation type="submission" date="2025-08" db="UniProtKB">
        <authorList>
            <consortium name="RefSeq"/>
        </authorList>
    </citation>
    <scope>IDENTIFICATION</scope>
    <source>
        <tissue evidence="2">Leaf</tissue>
    </source>
</reference>
<name>A0AC58TLS5_TOBAC</name>
<evidence type="ECO:0000313" key="1">
    <source>
        <dbReference type="Proteomes" id="UP000790787"/>
    </source>
</evidence>
<dbReference type="RefSeq" id="XP_075098176.1">
    <property type="nucleotide sequence ID" value="XM_075242075.1"/>
</dbReference>
<reference evidence="1" key="1">
    <citation type="journal article" date="2014" name="Nat. Commun.">
        <title>The tobacco genome sequence and its comparison with those of tomato and potato.</title>
        <authorList>
            <person name="Sierro N."/>
            <person name="Battey J.N."/>
            <person name="Ouadi S."/>
            <person name="Bakaher N."/>
            <person name="Bovet L."/>
            <person name="Willig A."/>
            <person name="Goepfert S."/>
            <person name="Peitsch M.C."/>
            <person name="Ivanov N.V."/>
        </authorList>
    </citation>
    <scope>NUCLEOTIDE SEQUENCE [LARGE SCALE GENOMIC DNA]</scope>
</reference>
<keyword evidence="1" id="KW-1185">Reference proteome</keyword>
<gene>
    <name evidence="2" type="primary">LOC107794966</name>
</gene>
<organism evidence="1 2">
    <name type="scientific">Nicotiana tabacum</name>
    <name type="common">Common tobacco</name>
    <dbReference type="NCBI Taxonomy" id="4097"/>
    <lineage>
        <taxon>Eukaryota</taxon>
        <taxon>Viridiplantae</taxon>
        <taxon>Streptophyta</taxon>
        <taxon>Embryophyta</taxon>
        <taxon>Tracheophyta</taxon>
        <taxon>Spermatophyta</taxon>
        <taxon>Magnoliopsida</taxon>
        <taxon>eudicotyledons</taxon>
        <taxon>Gunneridae</taxon>
        <taxon>Pentapetalae</taxon>
        <taxon>asterids</taxon>
        <taxon>lamiids</taxon>
        <taxon>Solanales</taxon>
        <taxon>Solanaceae</taxon>
        <taxon>Nicotianoideae</taxon>
        <taxon>Nicotianeae</taxon>
        <taxon>Nicotiana</taxon>
    </lineage>
</organism>
<accession>A0AC58TLS5</accession>
<evidence type="ECO:0000313" key="2">
    <source>
        <dbReference type="RefSeq" id="XP_075098176.1"/>
    </source>
</evidence>
<proteinExistence type="predicted"/>
<sequence>MASSSLVVRTSVPKEIMRGQISEVLIRSCSGPVVSRCVAPWLMLLPEFKEDSTVFKFYRLAEGYVIQVQHEQQVMMPDIDSVCLGSLSKGWLVCIQPKDCLLFMFNPLSGKTIQLPSIETFPCVNGVIRNSVRVECFLNHQSIPLTPQRMSSYIVEKMILSSPDPMEEDCIALVIYGPHQRLAFCRRPGIAEANSWTALDGPLREYTQIVFHSGKKLFFALTQDKELEAWDLHNDPTKRFLIQIEDIGCSDDWPSSAADDTELECKSCYCWDTDYLVYDHQSQELFVVTRYIAHGIAQDGTLILPVENAEREYPYKTQTFDVFKLDFIDHDRVELQYLPGSLGNRAFFIGSNPGFALSTTMFPELRPNSIYFTDDLTYAYIFREEPNCGGHDLGIYDCKEGSFLSCYYPVDVDKIQRILPAPIWFTPDVDATCLASTLVDRDQKSTGALSLCRSTTCSTV</sequence>